<dbReference type="GO" id="GO:0005199">
    <property type="term" value="F:structural constituent of cell wall"/>
    <property type="evidence" value="ECO:0007669"/>
    <property type="project" value="InterPro"/>
</dbReference>
<evidence type="ECO:0000256" key="2">
    <source>
        <dbReference type="ARBA" id="ARBA00010446"/>
    </source>
</evidence>
<protein>
    <recommendedName>
        <fullName evidence="6">Hydrophobin</fullName>
    </recommendedName>
</protein>
<keyword evidence="3 6" id="KW-0134">Cell wall</keyword>
<feature type="signal peptide" evidence="6">
    <location>
        <begin position="1"/>
        <end position="21"/>
    </location>
</feature>
<dbReference type="CDD" id="cd23507">
    <property type="entry name" value="hydrophobin_I"/>
    <property type="match status" value="1"/>
</dbReference>
<comment type="caution">
    <text evidence="7">The sequence shown here is derived from an EMBL/GenBank/DDBJ whole genome shotgun (WGS) entry which is preliminary data.</text>
</comment>
<dbReference type="SMART" id="SM00075">
    <property type="entry name" value="HYDRO"/>
    <property type="match status" value="1"/>
</dbReference>
<dbReference type="PROSITE" id="PS51257">
    <property type="entry name" value="PROKAR_LIPOPROTEIN"/>
    <property type="match status" value="1"/>
</dbReference>
<keyword evidence="8" id="KW-1185">Reference proteome</keyword>
<evidence type="ECO:0000256" key="4">
    <source>
        <dbReference type="ARBA" id="ARBA00022525"/>
    </source>
</evidence>
<comment type="subcellular location">
    <subcellularLocation>
        <location evidence="1 6">Secreted</location>
        <location evidence="1 6">Cell wall</location>
    </subcellularLocation>
</comment>
<keyword evidence="4 6" id="KW-0964">Secreted</keyword>
<gene>
    <name evidence="7" type="ORF">QCA50_011023</name>
</gene>
<evidence type="ECO:0000313" key="8">
    <source>
        <dbReference type="Proteomes" id="UP001385951"/>
    </source>
</evidence>
<dbReference type="GO" id="GO:0009277">
    <property type="term" value="C:fungal-type cell wall"/>
    <property type="evidence" value="ECO:0007669"/>
    <property type="project" value="InterPro"/>
</dbReference>
<comment type="similarity">
    <text evidence="2 6">Belongs to the fungal hydrophobin family.</text>
</comment>
<dbReference type="Pfam" id="PF01185">
    <property type="entry name" value="Hydrophobin"/>
    <property type="match status" value="1"/>
</dbReference>
<organism evidence="7 8">
    <name type="scientific">Cerrena zonata</name>
    <dbReference type="NCBI Taxonomy" id="2478898"/>
    <lineage>
        <taxon>Eukaryota</taxon>
        <taxon>Fungi</taxon>
        <taxon>Dikarya</taxon>
        <taxon>Basidiomycota</taxon>
        <taxon>Agaricomycotina</taxon>
        <taxon>Agaricomycetes</taxon>
        <taxon>Polyporales</taxon>
        <taxon>Cerrenaceae</taxon>
        <taxon>Cerrena</taxon>
    </lineage>
</organism>
<dbReference type="EMBL" id="JASBNA010000019">
    <property type="protein sequence ID" value="KAK7685679.1"/>
    <property type="molecule type" value="Genomic_DNA"/>
</dbReference>
<evidence type="ECO:0000256" key="6">
    <source>
        <dbReference type="RuleBase" id="RU365009"/>
    </source>
</evidence>
<sequence>MFTRTVTTVTSALLLASFAMAVPQFLPGAVGSCNVDSVQCCDQVQAPDSESVSGLLGALGISANDLNGFVGVTCTPITGIGAGSGSSCQANPVCCDDNSFGGAVSLGCVPINLSL</sequence>
<dbReference type="AlphaFoldDB" id="A0AAW0G1W6"/>
<evidence type="ECO:0000256" key="3">
    <source>
        <dbReference type="ARBA" id="ARBA00022512"/>
    </source>
</evidence>
<evidence type="ECO:0000256" key="1">
    <source>
        <dbReference type="ARBA" id="ARBA00004191"/>
    </source>
</evidence>
<keyword evidence="5 6" id="KW-1015">Disulfide bond</keyword>
<evidence type="ECO:0000256" key="5">
    <source>
        <dbReference type="ARBA" id="ARBA00023157"/>
    </source>
</evidence>
<evidence type="ECO:0000313" key="7">
    <source>
        <dbReference type="EMBL" id="KAK7685679.1"/>
    </source>
</evidence>
<name>A0AAW0G1W6_9APHY</name>
<dbReference type="InterPro" id="IPR001338">
    <property type="entry name" value="Class_I_Hydrophobin"/>
</dbReference>
<keyword evidence="6" id="KW-0732">Signal</keyword>
<accession>A0AAW0G1W6</accession>
<proteinExistence type="inferred from homology"/>
<reference evidence="7 8" key="1">
    <citation type="submission" date="2022-09" db="EMBL/GenBank/DDBJ databases">
        <authorList>
            <person name="Palmer J.M."/>
        </authorList>
    </citation>
    <scope>NUCLEOTIDE SEQUENCE [LARGE SCALE GENOMIC DNA]</scope>
    <source>
        <strain evidence="7 8">DSM 7382</strain>
    </source>
</reference>
<feature type="chain" id="PRO_5043098327" description="Hydrophobin" evidence="6">
    <location>
        <begin position="22"/>
        <end position="115"/>
    </location>
</feature>
<dbReference type="Proteomes" id="UP001385951">
    <property type="component" value="Unassembled WGS sequence"/>
</dbReference>